<sequence>MSIVGNTGYRVLIYSHDTFGLGHLRRCRTIAHALVSRRDDVSVLILSGSPIIGSFEFRSRVDFVRIPGVIKLSNGEYTSLNLNIDVDQTLAMRESIIQHTADVFNPDLFIVDKEPLGLRGEVESTLQMLRHRRTRLVMGLRDVMDDPVNLREEWDRKKCVPALADLYDEIWVYGLKDICNPLEGIDLPPGVEEKMTYTGYLPRTATRKPTPEHGALGLEEPYYLVTTGGGGDGVNLVDWVISAYEADPDIPVPSLVVLGPFMAPNDQQAFMERAEKIDKLSVITFDANVEMLMDRSAGVIAMGGYNTFCEILSFDKPAIIVPRTVPRLEQYVRASAAEKLGLVKMLTEDGGRPPMQMAQALRGLIDQPKPSHVTVPNLMGGLDSVGDQVERWLPPQLAAE</sequence>
<dbReference type="Gene3D" id="3.40.50.2000">
    <property type="entry name" value="Glycogen Phosphorylase B"/>
    <property type="match status" value="1"/>
</dbReference>
<dbReference type="EMBL" id="LPVY01000003">
    <property type="protein sequence ID" value="KZB68242.1"/>
    <property type="molecule type" value="Genomic_DNA"/>
</dbReference>
<dbReference type="InterPro" id="IPR016683">
    <property type="entry name" value="Glyco_trans_28_RedA_prd"/>
</dbReference>
<gene>
    <name evidence="2" type="ORF">AUP42_12385</name>
</gene>
<dbReference type="InterPro" id="IPR007235">
    <property type="entry name" value="Glyco_trans_28_C"/>
</dbReference>
<reference evidence="2 3" key="1">
    <citation type="submission" date="2015-12" db="EMBL/GenBank/DDBJ databases">
        <title>Genome sequence of Thalassospira lucentensis MCCC 1A02072.</title>
        <authorList>
            <person name="Lu L."/>
            <person name="Lai Q."/>
            <person name="Shao Z."/>
            <person name="Qian P."/>
        </authorList>
    </citation>
    <scope>NUCLEOTIDE SEQUENCE [LARGE SCALE GENOMIC DNA]</scope>
    <source>
        <strain evidence="2 3">MCCC 1A02072</strain>
    </source>
</reference>
<dbReference type="AlphaFoldDB" id="A0A154LAW8"/>
<evidence type="ECO:0000313" key="3">
    <source>
        <dbReference type="Proteomes" id="UP000076335"/>
    </source>
</evidence>
<dbReference type="PANTHER" id="PTHR21015">
    <property type="entry name" value="UDP-N-ACETYLGLUCOSAMINE--N-ACETYLMURAMYL-(PENTAPEPTIDE) PYROPHOSPHORYL-UNDECAPRENOL N-ACETYLGLUCOSAMINE TRANSFERASE 1"/>
    <property type="match status" value="1"/>
</dbReference>
<comment type="caution">
    <text evidence="2">The sequence shown here is derived from an EMBL/GenBank/DDBJ whole genome shotgun (WGS) entry which is preliminary data.</text>
</comment>
<protein>
    <recommendedName>
        <fullName evidence="1">Glycosyl transferase family 28 C-terminal domain-containing protein</fullName>
    </recommendedName>
</protein>
<dbReference type="GO" id="GO:0016758">
    <property type="term" value="F:hexosyltransferase activity"/>
    <property type="evidence" value="ECO:0007669"/>
    <property type="project" value="InterPro"/>
</dbReference>
<dbReference type="Proteomes" id="UP000076335">
    <property type="component" value="Unassembled WGS sequence"/>
</dbReference>
<proteinExistence type="predicted"/>
<organism evidence="2 3">
    <name type="scientific">Thalassospira lucentensis</name>
    <dbReference type="NCBI Taxonomy" id="168935"/>
    <lineage>
        <taxon>Bacteria</taxon>
        <taxon>Pseudomonadati</taxon>
        <taxon>Pseudomonadota</taxon>
        <taxon>Alphaproteobacteria</taxon>
        <taxon>Rhodospirillales</taxon>
        <taxon>Thalassospiraceae</taxon>
        <taxon>Thalassospira</taxon>
    </lineage>
</organism>
<dbReference type="RefSeq" id="WP_062949189.1">
    <property type="nucleotide sequence ID" value="NZ_LPVY01000003.1"/>
</dbReference>
<dbReference type="PANTHER" id="PTHR21015:SF28">
    <property type="entry name" value="SLL1722 PROTEIN"/>
    <property type="match status" value="1"/>
</dbReference>
<name>A0A154LAW8_9PROT</name>
<feature type="domain" description="Glycosyl transferase family 28 C-terminal" evidence="1">
    <location>
        <begin position="269"/>
        <end position="362"/>
    </location>
</feature>
<dbReference type="Pfam" id="PF04101">
    <property type="entry name" value="Glyco_tran_28_C"/>
    <property type="match status" value="1"/>
</dbReference>
<evidence type="ECO:0000313" key="2">
    <source>
        <dbReference type="EMBL" id="KZB68242.1"/>
    </source>
</evidence>
<dbReference type="PIRSF" id="PIRSF017085">
    <property type="entry name" value="Glycosyltransf_RedA_prd"/>
    <property type="match status" value="1"/>
</dbReference>
<dbReference type="SUPFAM" id="SSF53756">
    <property type="entry name" value="UDP-Glycosyltransferase/glycogen phosphorylase"/>
    <property type="match status" value="1"/>
</dbReference>
<evidence type="ECO:0000259" key="1">
    <source>
        <dbReference type="Pfam" id="PF04101"/>
    </source>
</evidence>
<dbReference type="OrthoDB" id="9802126at2"/>
<accession>A0A154LAW8</accession>